<sequence>MLRDKKPWMIKSNPMPKNILPSYSTTWEGMDALVEEARKPQHGIWIDIETTDEHYSATLISSFQNLSLAIDLDNRNRYLTIITKNPIK</sequence>
<keyword evidence="2" id="KW-1185">Reference proteome</keyword>
<proteinExistence type="predicted"/>
<dbReference type="Proteomes" id="UP000240419">
    <property type="component" value="Unassembled WGS sequence"/>
</dbReference>
<name>A0A2P7V2T9_9BACL</name>
<comment type="caution">
    <text evidence="1">The sequence shown here is derived from an EMBL/GenBank/DDBJ whole genome shotgun (WGS) entry which is preliminary data.</text>
</comment>
<evidence type="ECO:0000313" key="2">
    <source>
        <dbReference type="Proteomes" id="UP000240419"/>
    </source>
</evidence>
<gene>
    <name evidence="1" type="ORF">C7R93_18405</name>
</gene>
<accession>A0A2P7V2T9</accession>
<reference evidence="1 2" key="1">
    <citation type="submission" date="2018-03" db="EMBL/GenBank/DDBJ databases">
        <title>Brevisbacillus phylogenomics.</title>
        <authorList>
            <person name="Dunlap C."/>
        </authorList>
    </citation>
    <scope>NUCLEOTIDE SEQUENCE [LARGE SCALE GENOMIC DNA]</scope>
    <source>
        <strain evidence="1 2">NRRL NRS-1210</strain>
    </source>
</reference>
<dbReference type="EMBL" id="PXZM01000029">
    <property type="protein sequence ID" value="PSJ93491.1"/>
    <property type="molecule type" value="Genomic_DNA"/>
</dbReference>
<dbReference type="AlphaFoldDB" id="A0A2P7V2T9"/>
<evidence type="ECO:0000313" key="1">
    <source>
        <dbReference type="EMBL" id="PSJ93491.1"/>
    </source>
</evidence>
<protein>
    <submittedName>
        <fullName evidence="1">Uncharacterized protein</fullName>
    </submittedName>
</protein>
<organism evidence="1 2">
    <name type="scientific">Brevibacillus fortis</name>
    <dbReference type="NCBI Taxonomy" id="2126352"/>
    <lineage>
        <taxon>Bacteria</taxon>
        <taxon>Bacillati</taxon>
        <taxon>Bacillota</taxon>
        <taxon>Bacilli</taxon>
        <taxon>Bacillales</taxon>
        <taxon>Paenibacillaceae</taxon>
        <taxon>Brevibacillus</taxon>
    </lineage>
</organism>